<dbReference type="Proteomes" id="UP000783686">
    <property type="component" value="Unassembled WGS sequence"/>
</dbReference>
<feature type="transmembrane region" description="Helical" evidence="15">
    <location>
        <begin position="728"/>
        <end position="751"/>
    </location>
</feature>
<dbReference type="Pfam" id="PF01403">
    <property type="entry name" value="Sema"/>
    <property type="match status" value="1"/>
</dbReference>
<evidence type="ECO:0000256" key="10">
    <source>
        <dbReference type="ARBA" id="ARBA00023136"/>
    </source>
</evidence>
<evidence type="ECO:0000259" key="17">
    <source>
        <dbReference type="PROSITE" id="PS51004"/>
    </source>
</evidence>
<dbReference type="InterPro" id="IPR033113">
    <property type="entry name" value="PLA2_histidine"/>
</dbReference>
<keyword evidence="16" id="KW-0732">Signal</keyword>
<evidence type="ECO:0000256" key="15">
    <source>
        <dbReference type="SAM" id="Phobius"/>
    </source>
</evidence>
<dbReference type="InterPro" id="IPR002165">
    <property type="entry name" value="Plexin_repeat"/>
</dbReference>
<dbReference type="InterPro" id="IPR036352">
    <property type="entry name" value="Semap_dom_sf"/>
</dbReference>
<dbReference type="EMBL" id="CAJFCW020000001">
    <property type="protein sequence ID" value="CAG9084916.1"/>
    <property type="molecule type" value="Genomic_DNA"/>
</dbReference>
<dbReference type="PROSITE" id="PS00118">
    <property type="entry name" value="PA2_HIS"/>
    <property type="match status" value="1"/>
</dbReference>
<keyword evidence="11" id="KW-1015">Disulfide bond</keyword>
<proteinExistence type="inferred from homology"/>
<dbReference type="PANTHER" id="PTHR11036">
    <property type="entry name" value="SEMAPHORIN"/>
    <property type="match status" value="1"/>
</dbReference>
<keyword evidence="19" id="KW-1185">Reference proteome</keyword>
<evidence type="ECO:0000256" key="11">
    <source>
        <dbReference type="ARBA" id="ARBA00023157"/>
    </source>
</evidence>
<dbReference type="SUPFAM" id="SSF48619">
    <property type="entry name" value="Phospholipase A2, PLA2"/>
    <property type="match status" value="1"/>
</dbReference>
<evidence type="ECO:0000256" key="12">
    <source>
        <dbReference type="ARBA" id="ARBA00023180"/>
    </source>
</evidence>
<dbReference type="GO" id="GO:0045499">
    <property type="term" value="F:chemorepellent activity"/>
    <property type="evidence" value="ECO:0007669"/>
    <property type="project" value="TreeGrafter"/>
</dbReference>
<dbReference type="GO" id="GO:0030335">
    <property type="term" value="P:positive regulation of cell migration"/>
    <property type="evidence" value="ECO:0007669"/>
    <property type="project" value="TreeGrafter"/>
</dbReference>
<feature type="chain" id="PRO_5035594506" description="Semaphorin-1A" evidence="16">
    <location>
        <begin position="17"/>
        <end position="843"/>
    </location>
</feature>
<keyword evidence="12" id="KW-0325">Glycoprotein</keyword>
<dbReference type="SUPFAM" id="SSF103575">
    <property type="entry name" value="Plexin repeat"/>
    <property type="match status" value="1"/>
</dbReference>
<sequence length="843" mass="93222">MDLLLLLIFFVAQTFAETNENLNPKPRSVINEGTNQVKYQSAAGTQENFRLMDVYGDSIIIGARDAVYNLSIQTLDPKFTIKWPALGQTIEECHMKGKSEAECHNYIRAVTPLRNGRTLVCGTHAFSPQCREYDYSIAEDRYVEKQAFSGQAIVPYDPRHNSTYVYVRESNDMFVGTVSDFGGNDPLIYKKRLPRGENLRTQKDDLRVIDYPDFVGSFVYKEHVYFWYREKAAESMDNNHERQTYARVGRVCANDHGGPSPAQDRWSSFLKARLNCSVPADVPFYFNELQSISDPIEDGAGDAVVYGVFQTSRSSVLLSAVCAFKMSTVQELFDHGRFKTQRTPQSAWVPNQRFYTASQERPGKCVMDSRRLADVSFIMKNPLMYDLVQSQGKRPLLVEGPAKPELTAIHAVKRVKSVRGQYHNVIFVGRHDGTIGKIVETAKNQTTVLAENVRVFEPHVPIIQITSASDLELLIVAKDRIVKVNVQHCDSQTSCSSCVRLRDPHCAWDISTKRCVHRTDWSRGSYVQNILTGISEQCPSSVYAQTIDENSYAIDVNGPGFGEQILLGQIKSEGLSNSSTESASVTVMMTIIAAIMCASLVGFLIGYRISKYRAAQQLGSAAGSSNGSDCDSYGRARLTRHDSLIMHKATVGSAPGEHIYSSAPVSRGGADTVSLVFNASLHNGHMPVMTSISNGGSGIQTPRHAERNLMLGQSMGATLPRDYRVRKVYLIMSLKLVIAISLLTILCEAAWDCGSSNDGLGGSSLLFSEGLVNLNCAQQKARLNNCCKAHDKCYNRQKGRVPCDNQFCDCVARNAVPGPCKGFTDQMCFAVRAFGEGAYKASS</sequence>
<keyword evidence="8" id="KW-0524">Neurogenesis</keyword>
<feature type="signal peptide" evidence="16">
    <location>
        <begin position="1"/>
        <end position="16"/>
    </location>
</feature>
<comment type="similarity">
    <text evidence="3">Belongs to the semaphorin family.</text>
</comment>
<dbReference type="GO" id="GO:0050482">
    <property type="term" value="P:arachidonate secretion"/>
    <property type="evidence" value="ECO:0007669"/>
    <property type="project" value="InterPro"/>
</dbReference>
<dbReference type="SUPFAM" id="SSF101912">
    <property type="entry name" value="Sema domain"/>
    <property type="match status" value="1"/>
</dbReference>
<dbReference type="Pfam" id="PF01437">
    <property type="entry name" value="PSI"/>
    <property type="match status" value="1"/>
</dbReference>
<dbReference type="GO" id="GO:0030215">
    <property type="term" value="F:semaphorin receptor binding"/>
    <property type="evidence" value="ECO:0007669"/>
    <property type="project" value="InterPro"/>
</dbReference>
<dbReference type="InterPro" id="IPR016201">
    <property type="entry name" value="PSI"/>
</dbReference>
<evidence type="ECO:0000256" key="14">
    <source>
        <dbReference type="PROSITE-ProRule" id="PRU00352"/>
    </source>
</evidence>
<evidence type="ECO:0000256" key="8">
    <source>
        <dbReference type="ARBA" id="ARBA00022902"/>
    </source>
</evidence>
<evidence type="ECO:0000256" key="4">
    <source>
        <dbReference type="ARBA" id="ARBA00022473"/>
    </source>
</evidence>
<dbReference type="GO" id="GO:0004623">
    <property type="term" value="F:phospholipase A2 activity"/>
    <property type="evidence" value="ECO:0007669"/>
    <property type="project" value="InterPro"/>
</dbReference>
<organism evidence="18 19">
    <name type="scientific">Bursaphelenchus okinawaensis</name>
    <dbReference type="NCBI Taxonomy" id="465554"/>
    <lineage>
        <taxon>Eukaryota</taxon>
        <taxon>Metazoa</taxon>
        <taxon>Ecdysozoa</taxon>
        <taxon>Nematoda</taxon>
        <taxon>Chromadorea</taxon>
        <taxon>Rhabditida</taxon>
        <taxon>Tylenchina</taxon>
        <taxon>Tylenchomorpha</taxon>
        <taxon>Aphelenchoidea</taxon>
        <taxon>Aphelenchoididae</taxon>
        <taxon>Bursaphelenchus</taxon>
    </lineage>
</organism>
<dbReference type="GO" id="GO:0005886">
    <property type="term" value="C:plasma membrane"/>
    <property type="evidence" value="ECO:0007669"/>
    <property type="project" value="TreeGrafter"/>
</dbReference>
<feature type="transmembrane region" description="Helical" evidence="15">
    <location>
        <begin position="585"/>
        <end position="607"/>
    </location>
</feature>
<keyword evidence="5" id="KW-0964">Secreted</keyword>
<accession>A0A811JVT8</accession>
<dbReference type="InterPro" id="IPR027231">
    <property type="entry name" value="Semaphorin"/>
</dbReference>
<evidence type="ECO:0000256" key="3">
    <source>
        <dbReference type="ARBA" id="ARBA00009492"/>
    </source>
</evidence>
<dbReference type="InterPro" id="IPR001627">
    <property type="entry name" value="Semap_dom"/>
</dbReference>
<keyword evidence="4" id="KW-0217">Developmental protein</keyword>
<evidence type="ECO:0000256" key="7">
    <source>
        <dbReference type="ARBA" id="ARBA00022782"/>
    </source>
</evidence>
<dbReference type="FunFam" id="3.30.1680.10:FF:000016">
    <property type="entry name" value="Putative Semaphorin-6B"/>
    <property type="match status" value="1"/>
</dbReference>
<dbReference type="AlphaFoldDB" id="A0A811JVT8"/>
<name>A0A811JVT8_9BILA</name>
<dbReference type="Gene3D" id="2.130.10.10">
    <property type="entry name" value="YVTN repeat-like/Quinoprotein amine dehydrogenase"/>
    <property type="match status" value="1"/>
</dbReference>
<dbReference type="InterPro" id="IPR036444">
    <property type="entry name" value="PLipase_A2_dom_sf"/>
</dbReference>
<dbReference type="EMBL" id="CAJFDH010000001">
    <property type="protein sequence ID" value="CAD5207244.1"/>
    <property type="molecule type" value="Genomic_DNA"/>
</dbReference>
<feature type="domain" description="Sema" evidence="17">
    <location>
        <begin position="27"/>
        <end position="486"/>
    </location>
</feature>
<dbReference type="GO" id="GO:0005576">
    <property type="term" value="C:extracellular region"/>
    <property type="evidence" value="ECO:0007669"/>
    <property type="project" value="UniProtKB-SubCell"/>
</dbReference>
<evidence type="ECO:0000256" key="6">
    <source>
        <dbReference type="ARBA" id="ARBA00022692"/>
    </source>
</evidence>
<keyword evidence="10 15" id="KW-0472">Membrane</keyword>
<dbReference type="InterPro" id="IPR015943">
    <property type="entry name" value="WD40/YVTN_repeat-like_dom_sf"/>
</dbReference>
<keyword evidence="6 15" id="KW-0812">Transmembrane</keyword>
<evidence type="ECO:0000313" key="19">
    <source>
        <dbReference type="Proteomes" id="UP000614601"/>
    </source>
</evidence>
<dbReference type="OrthoDB" id="9988752at2759"/>
<dbReference type="Proteomes" id="UP000614601">
    <property type="component" value="Unassembled WGS sequence"/>
</dbReference>
<comment type="subcellular location">
    <subcellularLocation>
        <location evidence="1">Membrane</location>
    </subcellularLocation>
    <subcellularLocation>
        <location evidence="2">Secreted</location>
    </subcellularLocation>
</comment>
<evidence type="ECO:0000313" key="18">
    <source>
        <dbReference type="EMBL" id="CAD5207244.1"/>
    </source>
</evidence>
<comment type="caution">
    <text evidence="14">Lacks conserved residue(s) required for the propagation of feature annotation.</text>
</comment>
<dbReference type="SMART" id="SM00630">
    <property type="entry name" value="Sema"/>
    <property type="match status" value="1"/>
</dbReference>
<keyword evidence="7" id="KW-0221">Differentiation</keyword>
<protein>
    <recommendedName>
        <fullName evidence="13">Semaphorin-1A</fullName>
    </recommendedName>
</protein>
<evidence type="ECO:0000256" key="13">
    <source>
        <dbReference type="ARBA" id="ARBA00074143"/>
    </source>
</evidence>
<keyword evidence="9 15" id="KW-1133">Transmembrane helix</keyword>
<dbReference type="Gene3D" id="3.30.1680.10">
    <property type="entry name" value="ligand-binding face of the semaphorins, domain 2"/>
    <property type="match status" value="1"/>
</dbReference>
<reference evidence="18" key="1">
    <citation type="submission" date="2020-09" db="EMBL/GenBank/DDBJ databases">
        <authorList>
            <person name="Kikuchi T."/>
        </authorList>
    </citation>
    <scope>NUCLEOTIDE SEQUENCE</scope>
    <source>
        <strain evidence="18">SH1</strain>
    </source>
</reference>
<evidence type="ECO:0000256" key="16">
    <source>
        <dbReference type="SAM" id="SignalP"/>
    </source>
</evidence>
<dbReference type="PROSITE" id="PS51004">
    <property type="entry name" value="SEMA"/>
    <property type="match status" value="1"/>
</dbReference>
<evidence type="ECO:0000256" key="1">
    <source>
        <dbReference type="ARBA" id="ARBA00004370"/>
    </source>
</evidence>
<comment type="caution">
    <text evidence="18">The sequence shown here is derived from an EMBL/GenBank/DDBJ whole genome shotgun (WGS) entry which is preliminary data.</text>
</comment>
<evidence type="ECO:0000256" key="9">
    <source>
        <dbReference type="ARBA" id="ARBA00022989"/>
    </source>
</evidence>
<dbReference type="GO" id="GO:0006644">
    <property type="term" value="P:phospholipid metabolic process"/>
    <property type="evidence" value="ECO:0007669"/>
    <property type="project" value="InterPro"/>
</dbReference>
<dbReference type="PANTHER" id="PTHR11036:SF127">
    <property type="entry name" value="SEMAPHORIN-1A"/>
    <property type="match status" value="1"/>
</dbReference>
<gene>
    <name evidence="18" type="ORF">BOKJ2_LOCUS1928</name>
</gene>
<evidence type="ECO:0000256" key="2">
    <source>
        <dbReference type="ARBA" id="ARBA00004613"/>
    </source>
</evidence>
<dbReference type="GO" id="GO:0071526">
    <property type="term" value="P:semaphorin-plexin signaling pathway"/>
    <property type="evidence" value="ECO:0007669"/>
    <property type="project" value="TreeGrafter"/>
</dbReference>
<dbReference type="GO" id="GO:0007411">
    <property type="term" value="P:axon guidance"/>
    <property type="evidence" value="ECO:0007669"/>
    <property type="project" value="TreeGrafter"/>
</dbReference>
<dbReference type="SMART" id="SM00423">
    <property type="entry name" value="PSI"/>
    <property type="match status" value="1"/>
</dbReference>
<evidence type="ECO:0000256" key="5">
    <source>
        <dbReference type="ARBA" id="ARBA00022525"/>
    </source>
</evidence>